<evidence type="ECO:0000256" key="7">
    <source>
        <dbReference type="ARBA" id="ARBA00022670"/>
    </source>
</evidence>
<dbReference type="InterPro" id="IPR001930">
    <property type="entry name" value="Peptidase_M1"/>
</dbReference>
<evidence type="ECO:0000256" key="8">
    <source>
        <dbReference type="ARBA" id="ARBA00022723"/>
    </source>
</evidence>
<evidence type="ECO:0000256" key="1">
    <source>
        <dbReference type="ARBA" id="ARBA00000098"/>
    </source>
</evidence>
<accession>A0A7Y0QHB1</accession>
<evidence type="ECO:0000256" key="12">
    <source>
        <dbReference type="ARBA" id="ARBA00029811"/>
    </source>
</evidence>
<dbReference type="GO" id="GO:0005737">
    <property type="term" value="C:cytoplasm"/>
    <property type="evidence" value="ECO:0007669"/>
    <property type="project" value="UniProtKB-SubCell"/>
</dbReference>
<evidence type="ECO:0000256" key="13">
    <source>
        <dbReference type="ARBA" id="ARBA00031533"/>
    </source>
</evidence>
<dbReference type="GO" id="GO:0008237">
    <property type="term" value="F:metallopeptidase activity"/>
    <property type="evidence" value="ECO:0007669"/>
    <property type="project" value="UniProtKB-KW"/>
</dbReference>
<dbReference type="AlphaFoldDB" id="A0A7Y0QHB1"/>
<feature type="binding site" evidence="14">
    <location>
        <position position="312"/>
    </location>
    <ligand>
        <name>Zn(2+)</name>
        <dbReference type="ChEBI" id="CHEBI:29105"/>
        <note>catalytic</note>
    </ligand>
</feature>
<keyword evidence="8 14" id="KW-0479">Metal-binding</keyword>
<dbReference type="EC" id="3.4.11.2" evidence="4"/>
<evidence type="ECO:0000313" key="18">
    <source>
        <dbReference type="Proteomes" id="UP000562124"/>
    </source>
</evidence>
<keyword evidence="18" id="KW-1185">Reference proteome</keyword>
<dbReference type="Proteomes" id="UP000562124">
    <property type="component" value="Unassembled WGS sequence"/>
</dbReference>
<dbReference type="InterPro" id="IPR027268">
    <property type="entry name" value="Peptidase_M4/M1_CTD_sf"/>
</dbReference>
<dbReference type="Gene3D" id="2.60.40.1730">
    <property type="entry name" value="tricorn interacting facor f3 domain"/>
    <property type="match status" value="1"/>
</dbReference>
<keyword evidence="10 14" id="KW-0862">Zinc</keyword>
<feature type="domain" description="Peptidase M1 membrane alanine aminopeptidase" evidence="15">
    <location>
        <begin position="232"/>
        <end position="414"/>
    </location>
</feature>
<keyword evidence="6" id="KW-0963">Cytoplasm</keyword>
<dbReference type="SUPFAM" id="SSF55486">
    <property type="entry name" value="Metalloproteases ('zincins'), catalytic domain"/>
    <property type="match status" value="1"/>
</dbReference>
<reference evidence="17 18" key="1">
    <citation type="submission" date="2020-04" db="EMBL/GenBank/DDBJ databases">
        <title>Sequencing and Assembly of C. fimi.</title>
        <authorList>
            <person name="Ramsey A.R."/>
        </authorList>
    </citation>
    <scope>NUCLEOTIDE SEQUENCE [LARGE SCALE GENOMIC DNA]</scope>
    <source>
        <strain evidence="17 18">SB</strain>
    </source>
</reference>
<dbReference type="Pfam" id="PF17900">
    <property type="entry name" value="Peptidase_M1_N"/>
    <property type="match status" value="1"/>
</dbReference>
<dbReference type="PANTHER" id="PTHR45726:SF3">
    <property type="entry name" value="LEUKOTRIENE A-4 HYDROLASE"/>
    <property type="match status" value="1"/>
</dbReference>
<comment type="subcellular location">
    <subcellularLocation>
        <location evidence="2">Cytoplasm</location>
    </subcellularLocation>
</comment>
<comment type="similarity">
    <text evidence="3">Belongs to the peptidase M1 family.</text>
</comment>
<dbReference type="InterPro" id="IPR034015">
    <property type="entry name" value="M1_LTA4H"/>
</dbReference>
<dbReference type="GO" id="GO:0016285">
    <property type="term" value="F:alanyl aminopeptidase activity"/>
    <property type="evidence" value="ECO:0007669"/>
    <property type="project" value="UniProtKB-EC"/>
</dbReference>
<dbReference type="CDD" id="cd09603">
    <property type="entry name" value="M1_APN_like"/>
    <property type="match status" value="1"/>
</dbReference>
<dbReference type="GO" id="GO:0006508">
    <property type="term" value="P:proteolysis"/>
    <property type="evidence" value="ECO:0007669"/>
    <property type="project" value="UniProtKB-KW"/>
</dbReference>
<dbReference type="GO" id="GO:0008270">
    <property type="term" value="F:zinc ion binding"/>
    <property type="evidence" value="ECO:0007669"/>
    <property type="project" value="InterPro"/>
</dbReference>
<evidence type="ECO:0000256" key="3">
    <source>
        <dbReference type="ARBA" id="ARBA00010136"/>
    </source>
</evidence>
<dbReference type="Pfam" id="PF01433">
    <property type="entry name" value="Peptidase_M1"/>
    <property type="match status" value="1"/>
</dbReference>
<dbReference type="InterPro" id="IPR014782">
    <property type="entry name" value="Peptidase_M1_dom"/>
</dbReference>
<evidence type="ECO:0000256" key="2">
    <source>
        <dbReference type="ARBA" id="ARBA00004496"/>
    </source>
</evidence>
<sequence length="443" mass="48184">MSAATALEPYQPNHGARDFHVEHYGLDLTYRVASHRLDGTATLSVVTLEPVDAIALDLHGLAVRKVAVSGASLARYSHRSGRLVLRLRETASAGARLTVTVTYAGAPVLVPSPWGPVGWEELTDGALCANQPTGAPSWFPCNDRPDDKATYRTSITVEKPYRAVAHGTLVSSRARAGATTWVYEQRAPTSTYLATVQVGQYDEVVLAEEPVRQVAVVPPTLAAAARTAFSSQGRMVTHFESLFGPYPFGEYTVVVTADELEIPLEAQGMAIFGANHLLPGSDDERLVPHELAHQWFGNAVSVASWQHIWLNEGPACYAEWLWSEESGGPTADELARLWHARLRRRPQDLVLADPGYERIFDDRIYKRGALTLHAVRGALGDAGFFDLLRSWTARHAGGVVTTEDFRAHTVDAAGGVGGDVLVVKVTSQLRAWLDMPRLPALLA</sequence>
<evidence type="ECO:0000259" key="15">
    <source>
        <dbReference type="Pfam" id="PF01433"/>
    </source>
</evidence>
<evidence type="ECO:0000256" key="5">
    <source>
        <dbReference type="ARBA" id="ARBA00015611"/>
    </source>
</evidence>
<keyword evidence="11" id="KW-0482">Metalloprotease</keyword>
<feature type="binding site" evidence="14">
    <location>
        <position position="293"/>
    </location>
    <ligand>
        <name>Zn(2+)</name>
        <dbReference type="ChEBI" id="CHEBI:29105"/>
        <note>catalytic</note>
    </ligand>
</feature>
<dbReference type="Gene3D" id="1.10.390.10">
    <property type="entry name" value="Neutral Protease Domain 2"/>
    <property type="match status" value="1"/>
</dbReference>
<dbReference type="InterPro" id="IPR045357">
    <property type="entry name" value="Aminopeptidase_N-like_N"/>
</dbReference>
<feature type="domain" description="Aminopeptidase N-like N-terminal" evidence="16">
    <location>
        <begin position="22"/>
        <end position="193"/>
    </location>
</feature>
<evidence type="ECO:0000256" key="6">
    <source>
        <dbReference type="ARBA" id="ARBA00022490"/>
    </source>
</evidence>
<dbReference type="PANTHER" id="PTHR45726">
    <property type="entry name" value="LEUKOTRIENE A-4 HYDROLASE"/>
    <property type="match status" value="1"/>
</dbReference>
<protein>
    <recommendedName>
        <fullName evidence="5">Aminopeptidase N</fullName>
        <ecNumber evidence="4">3.4.11.2</ecNumber>
    </recommendedName>
    <alternativeName>
        <fullName evidence="12">Alanine aminopeptidase</fullName>
    </alternativeName>
    <alternativeName>
        <fullName evidence="13">Lysyl aminopeptidase</fullName>
    </alternativeName>
</protein>
<feature type="binding site" evidence="14">
    <location>
        <position position="289"/>
    </location>
    <ligand>
        <name>Zn(2+)</name>
        <dbReference type="ChEBI" id="CHEBI:29105"/>
        <note>catalytic</note>
    </ligand>
</feature>
<evidence type="ECO:0000259" key="16">
    <source>
        <dbReference type="Pfam" id="PF17900"/>
    </source>
</evidence>
<keyword evidence="9" id="KW-0378">Hydrolase</keyword>
<name>A0A7Y0QHB1_CELFI</name>
<comment type="caution">
    <text evidence="17">The sequence shown here is derived from an EMBL/GenBank/DDBJ whole genome shotgun (WGS) entry which is preliminary data.</text>
</comment>
<comment type="cofactor">
    <cofactor evidence="14">
        <name>Zn(2+)</name>
        <dbReference type="ChEBI" id="CHEBI:29105"/>
    </cofactor>
    <text evidence="14">Binds 1 zinc ion per subunit.</text>
</comment>
<evidence type="ECO:0000256" key="10">
    <source>
        <dbReference type="ARBA" id="ARBA00022833"/>
    </source>
</evidence>
<dbReference type="RefSeq" id="WP_169325321.1">
    <property type="nucleotide sequence ID" value="NZ_JABCJJ010000020.1"/>
</dbReference>
<evidence type="ECO:0000313" key="17">
    <source>
        <dbReference type="EMBL" id="NMR20941.1"/>
    </source>
</evidence>
<dbReference type="InterPro" id="IPR042097">
    <property type="entry name" value="Aminopeptidase_N-like_N_sf"/>
</dbReference>
<gene>
    <name evidence="17" type="ORF">HIR71_12050</name>
</gene>
<evidence type="ECO:0000256" key="9">
    <source>
        <dbReference type="ARBA" id="ARBA00022801"/>
    </source>
</evidence>
<dbReference type="SUPFAM" id="SSF63737">
    <property type="entry name" value="Leukotriene A4 hydrolase N-terminal domain"/>
    <property type="match status" value="1"/>
</dbReference>
<comment type="catalytic activity">
    <reaction evidence="1">
        <text>Release of an N-terminal amino acid, Xaa-|-Yaa- from a peptide, amide or arylamide. Xaa is preferably Ala, but may be most amino acids including Pro (slow action). When a terminal hydrophobic residue is followed by a prolyl residue, the two may be released as an intact Xaa-Pro dipeptide.</text>
        <dbReference type="EC" id="3.4.11.2"/>
    </reaction>
</comment>
<evidence type="ECO:0000256" key="4">
    <source>
        <dbReference type="ARBA" id="ARBA00012564"/>
    </source>
</evidence>
<organism evidence="17 18">
    <name type="scientific">Cellulomonas fimi</name>
    <dbReference type="NCBI Taxonomy" id="1708"/>
    <lineage>
        <taxon>Bacteria</taxon>
        <taxon>Bacillati</taxon>
        <taxon>Actinomycetota</taxon>
        <taxon>Actinomycetes</taxon>
        <taxon>Micrococcales</taxon>
        <taxon>Cellulomonadaceae</taxon>
        <taxon>Cellulomonas</taxon>
    </lineage>
</organism>
<keyword evidence="7" id="KW-0645">Protease</keyword>
<proteinExistence type="inferred from homology"/>
<evidence type="ECO:0000256" key="14">
    <source>
        <dbReference type="PIRSR" id="PIRSR634015-3"/>
    </source>
</evidence>
<dbReference type="PRINTS" id="PR00756">
    <property type="entry name" value="ALADIPTASE"/>
</dbReference>
<evidence type="ECO:0000256" key="11">
    <source>
        <dbReference type="ARBA" id="ARBA00023049"/>
    </source>
</evidence>
<dbReference type="EMBL" id="JABCJJ010000020">
    <property type="protein sequence ID" value="NMR20941.1"/>
    <property type="molecule type" value="Genomic_DNA"/>
</dbReference>